<organism evidence="3 4">
    <name type="scientific">Pantoea conspicua</name>
    <dbReference type="NCBI Taxonomy" id="472705"/>
    <lineage>
        <taxon>Bacteria</taxon>
        <taxon>Pseudomonadati</taxon>
        <taxon>Pseudomonadota</taxon>
        <taxon>Gammaproteobacteria</taxon>
        <taxon>Enterobacterales</taxon>
        <taxon>Erwiniaceae</taxon>
        <taxon>Pantoea</taxon>
    </lineage>
</organism>
<reference evidence="3 4" key="1">
    <citation type="journal article" date="2017" name="Antonie Van Leeuwenhoek">
        <title>Phylogenomic resolution of the bacterial genus Pantoea and its relationship with Erwinia and Tatumella.</title>
        <authorList>
            <person name="Palmer M."/>
            <person name="Steenkamp E.T."/>
            <person name="Coetzee M.P."/>
            <person name="Chan W.Y."/>
            <person name="van Zyl E."/>
            <person name="De Maayer P."/>
            <person name="Coutinho T.A."/>
            <person name="Blom J."/>
            <person name="Smits T.H."/>
            <person name="Duffy B."/>
            <person name="Venter S.N."/>
        </authorList>
    </citation>
    <scope>NUCLEOTIDE SEQUENCE [LARGE SCALE GENOMIC DNA]</scope>
    <source>
        <strain evidence="3 4">LMG 24534</strain>
    </source>
</reference>
<dbReference type="NCBIfam" id="NF045808">
    <property type="entry name" value="PT-DNA_restrict"/>
    <property type="match status" value="1"/>
</dbReference>
<dbReference type="InterPro" id="IPR058813">
    <property type="entry name" value="DNA-SBD_ScoMcrA"/>
</dbReference>
<dbReference type="AlphaFoldDB" id="A0A1X1BRA2"/>
<sequence length="290" mass="33379">MTSGKTLQAAISDVAVWRKGDQCAPHKPLLLLYVLSQYRKGHSRLFDYGNEIHEPLTRLLIEFGPKRRDYYPNMPFWRLRTDGFWTLKNSESCKPRKGNTQPTKRELIENQVAGGFDEDSFQTLQKNPALIDKLAQQILTDRFPESLQIKLAELLGFDLVTLMRARDPRFRDMILRAYHSQCAICGYDLRLDGALVGLEAAHIRWKQYGGPCEVNNGLALCSVHHSAFDKGAIGIDEELRVQISGRINRSPMVEQLFWSLEGQKLHLPKDKMLWPADQFIEWHQTQVFKA</sequence>
<dbReference type="GO" id="GO:0004519">
    <property type="term" value="F:endonuclease activity"/>
    <property type="evidence" value="ECO:0007669"/>
    <property type="project" value="UniProtKB-KW"/>
</dbReference>
<keyword evidence="3" id="KW-0540">Nuclease</keyword>
<dbReference type="Pfam" id="PF26340">
    <property type="entry name" value="DNA-SBD_ScoMcrA"/>
    <property type="match status" value="1"/>
</dbReference>
<proteinExistence type="predicted"/>
<dbReference type="InterPro" id="IPR003615">
    <property type="entry name" value="HNH_nuc"/>
</dbReference>
<evidence type="ECO:0000259" key="1">
    <source>
        <dbReference type="Pfam" id="PF13391"/>
    </source>
</evidence>
<evidence type="ECO:0000313" key="4">
    <source>
        <dbReference type="Proteomes" id="UP000193933"/>
    </source>
</evidence>
<feature type="domain" description="HNH nuclease" evidence="1">
    <location>
        <begin position="182"/>
        <end position="236"/>
    </location>
</feature>
<keyword evidence="4" id="KW-1185">Reference proteome</keyword>
<keyword evidence="3" id="KW-0255">Endonuclease</keyword>
<dbReference type="Proteomes" id="UP000193933">
    <property type="component" value="Unassembled WGS sequence"/>
</dbReference>
<dbReference type="PIRSF" id="PIRSF030850">
    <property type="entry name" value="UCP030850"/>
    <property type="match status" value="1"/>
</dbReference>
<dbReference type="RefSeq" id="WP_094122109.1">
    <property type="nucleotide sequence ID" value="NZ_MLFN01000106.1"/>
</dbReference>
<name>A0A1X1BRA2_9GAMM</name>
<protein>
    <submittedName>
        <fullName evidence="3">Restriction endonuclease</fullName>
    </submittedName>
</protein>
<dbReference type="EMBL" id="MLFN01000106">
    <property type="protein sequence ID" value="ORM50592.1"/>
    <property type="molecule type" value="Genomic_DNA"/>
</dbReference>
<dbReference type="CDD" id="cd00085">
    <property type="entry name" value="HNHc"/>
    <property type="match status" value="1"/>
</dbReference>
<comment type="caution">
    <text evidence="3">The sequence shown here is derived from an EMBL/GenBank/DDBJ whole genome shotgun (WGS) entry which is preliminary data.</text>
</comment>
<keyword evidence="3" id="KW-0378">Hydrolase</keyword>
<feature type="domain" description="ScoMcrA-like DNA sulfur-binding" evidence="2">
    <location>
        <begin position="5"/>
        <end position="158"/>
    </location>
</feature>
<dbReference type="OrthoDB" id="529575at2"/>
<dbReference type="Pfam" id="PF13391">
    <property type="entry name" value="HNH_2"/>
    <property type="match status" value="1"/>
</dbReference>
<dbReference type="InterPro" id="IPR011396">
    <property type="entry name" value="PT_DNA_restrict"/>
</dbReference>
<evidence type="ECO:0000259" key="2">
    <source>
        <dbReference type="Pfam" id="PF26340"/>
    </source>
</evidence>
<accession>A0A1X1BRA2</accession>
<gene>
    <name evidence="3" type="ORF">HA41_18965</name>
</gene>
<evidence type="ECO:0000313" key="3">
    <source>
        <dbReference type="EMBL" id="ORM50592.1"/>
    </source>
</evidence>